<dbReference type="Pfam" id="PF01416">
    <property type="entry name" value="PseudoU_synth_1"/>
    <property type="match status" value="1"/>
</dbReference>
<dbReference type="GO" id="GO:0003723">
    <property type="term" value="F:RNA binding"/>
    <property type="evidence" value="ECO:0007669"/>
    <property type="project" value="InterPro"/>
</dbReference>
<evidence type="ECO:0000256" key="1">
    <source>
        <dbReference type="ARBA" id="ARBA00022694"/>
    </source>
</evidence>
<comment type="catalytic activity">
    <reaction evidence="3">
        <text>uridine(38/39/40) in tRNA = pseudouridine(38/39/40) in tRNA</text>
        <dbReference type="Rhea" id="RHEA:22376"/>
        <dbReference type="Rhea" id="RHEA-COMP:10085"/>
        <dbReference type="Rhea" id="RHEA-COMP:10087"/>
        <dbReference type="ChEBI" id="CHEBI:65314"/>
        <dbReference type="ChEBI" id="CHEBI:65315"/>
        <dbReference type="EC" id="5.4.99.12"/>
    </reaction>
</comment>
<dbReference type="InterPro" id="IPR001406">
    <property type="entry name" value="PsdUridine_synth_TruA"/>
</dbReference>
<protein>
    <recommendedName>
        <fullName evidence="3">tRNA pseudouridine synthase</fullName>
        <ecNumber evidence="3">5.4.99.12</ecNumber>
    </recommendedName>
</protein>
<dbReference type="Proteomes" id="UP000004471">
    <property type="component" value="Unassembled WGS sequence"/>
</dbReference>
<dbReference type="InterPro" id="IPR020097">
    <property type="entry name" value="PsdUridine_synth_TruA_a/b_dom"/>
</dbReference>
<name>F3FTL3_PSESX</name>
<dbReference type="GO" id="GO:0160147">
    <property type="term" value="F:tRNA pseudouridine(38-40) synthase activity"/>
    <property type="evidence" value="ECO:0007669"/>
    <property type="project" value="UniProtKB-EC"/>
</dbReference>
<feature type="domain" description="Pseudouridine synthase I TruA alpha/beta" evidence="4">
    <location>
        <begin position="14"/>
        <end position="99"/>
    </location>
</feature>
<evidence type="ECO:0000256" key="3">
    <source>
        <dbReference type="RuleBase" id="RU003792"/>
    </source>
</evidence>
<dbReference type="FunFam" id="3.30.70.580:FF:000001">
    <property type="entry name" value="tRNA pseudouridine synthase A"/>
    <property type="match status" value="1"/>
</dbReference>
<keyword evidence="1 3" id="KW-0819">tRNA processing</keyword>
<comment type="similarity">
    <text evidence="3">Belongs to the tRNA pseudouridine synthase TruA family.</text>
</comment>
<dbReference type="Gene3D" id="3.30.70.580">
    <property type="entry name" value="Pseudouridine synthase I, catalytic domain, N-terminal subdomain"/>
    <property type="match status" value="1"/>
</dbReference>
<evidence type="ECO:0000313" key="6">
    <source>
        <dbReference type="Proteomes" id="UP000004471"/>
    </source>
</evidence>
<evidence type="ECO:0000259" key="4">
    <source>
        <dbReference type="Pfam" id="PF01416"/>
    </source>
</evidence>
<feature type="non-terminal residue" evidence="5">
    <location>
        <position position="231"/>
    </location>
</feature>
<comment type="caution">
    <text evidence="5">The sequence shown here is derived from an EMBL/GenBank/DDBJ whole genome shotgun (WGS) entry which is preliminary data.</text>
</comment>
<dbReference type="PANTHER" id="PTHR11142:SF0">
    <property type="entry name" value="TRNA PSEUDOURIDINE SYNTHASE-LIKE 1"/>
    <property type="match status" value="1"/>
</dbReference>
<dbReference type="AlphaFoldDB" id="F3FTL3"/>
<dbReference type="EC" id="5.4.99.12" evidence="3"/>
<evidence type="ECO:0000313" key="5">
    <source>
        <dbReference type="EMBL" id="EGH33555.1"/>
    </source>
</evidence>
<dbReference type="GO" id="GO:0031119">
    <property type="term" value="P:tRNA pseudouridine synthesis"/>
    <property type="evidence" value="ECO:0007669"/>
    <property type="project" value="TreeGrafter"/>
</dbReference>
<proteinExistence type="inferred from homology"/>
<dbReference type="HOGENOM" id="CLU_1202112_0_0_6"/>
<dbReference type="EMBL" id="AEAH01001750">
    <property type="protein sequence ID" value="EGH33555.1"/>
    <property type="molecule type" value="Genomic_DNA"/>
</dbReference>
<accession>F3FTL3</accession>
<dbReference type="SUPFAM" id="SSF55120">
    <property type="entry name" value="Pseudouridine synthase"/>
    <property type="match status" value="1"/>
</dbReference>
<gene>
    <name evidence="5" type="primary">truA</name>
    <name evidence="5" type="ORF">PSYJA_33430</name>
</gene>
<dbReference type="InterPro" id="IPR020103">
    <property type="entry name" value="PsdUridine_synth_cat_dom_sf"/>
</dbReference>
<reference evidence="5 6" key="1">
    <citation type="journal article" date="2011" name="PLoS Pathog.">
        <title>Dynamic evolution of pathogenicity revealed by sequencing and comparative genomics of 19 Pseudomonas syringae isolates.</title>
        <authorList>
            <person name="Baltrus D.A."/>
            <person name="Nishimura M.T."/>
            <person name="Romanchuk A."/>
            <person name="Chang J.H."/>
            <person name="Mukhtar M.S."/>
            <person name="Cherkis K."/>
            <person name="Roach J."/>
            <person name="Grant S.R."/>
            <person name="Jones C.D."/>
            <person name="Dangl J.L."/>
        </authorList>
    </citation>
    <scope>NUCLEOTIDE SEQUENCE [LARGE SCALE GENOMIC DNA]</scope>
    <source>
        <strain evidence="6">M301072PT</strain>
    </source>
</reference>
<sequence>MAAEGFSRIALGVEYKGSRYCGWQRQASGVLTVQETLEDALSKVAASPVSLMCAGRTDAGVHACGQVVHFDTQAERTLKAWVMGANINLPHDVSVTWARVMPASSAAGRPSSWRLPSISTKVRSTPGSTGSALRGAMVTCSAKSVSIQRVWTAKVLAAVKSSWSITARWNGSTVATPSTLNSASARRARLMACSRVAPVTISLAIIESKFGETLEPSATPVSRRTPGPDGG</sequence>
<evidence type="ECO:0000256" key="2">
    <source>
        <dbReference type="ARBA" id="ARBA00023235"/>
    </source>
</evidence>
<dbReference type="InterPro" id="IPR020094">
    <property type="entry name" value="TruA/RsuA/RluB/E/F_N"/>
</dbReference>
<dbReference type="PANTHER" id="PTHR11142">
    <property type="entry name" value="PSEUDOURIDYLATE SYNTHASE"/>
    <property type="match status" value="1"/>
</dbReference>
<organism evidence="5 6">
    <name type="scientific">Pseudomonas syringae pv. japonica str. M301072</name>
    <dbReference type="NCBI Taxonomy" id="629262"/>
    <lineage>
        <taxon>Bacteria</taxon>
        <taxon>Pseudomonadati</taxon>
        <taxon>Pseudomonadota</taxon>
        <taxon>Gammaproteobacteria</taxon>
        <taxon>Pseudomonadales</taxon>
        <taxon>Pseudomonadaceae</taxon>
        <taxon>Pseudomonas</taxon>
        <taxon>Pseudomonas syringae</taxon>
    </lineage>
</organism>
<keyword evidence="2 3" id="KW-0413">Isomerase</keyword>